<dbReference type="EC" id="2.7.12.1" evidence="2"/>
<keyword evidence="15" id="KW-1185">Reference proteome</keyword>
<feature type="region of interest" description="Disordered" evidence="13">
    <location>
        <begin position="571"/>
        <end position="590"/>
    </location>
</feature>
<comment type="similarity">
    <text evidence="1">Belongs to the protein kinase superfamily. CMGC Ser/Thr protein kinase family. MNB/DYRK subfamily.</text>
</comment>
<dbReference type="InterPro" id="IPR017441">
    <property type="entry name" value="Protein_kinase_ATP_BS"/>
</dbReference>
<evidence type="ECO:0000256" key="12">
    <source>
        <dbReference type="PROSITE-ProRule" id="PRU10141"/>
    </source>
</evidence>
<feature type="domain" description="Protein kinase" evidence="14">
    <location>
        <begin position="316"/>
        <end position="629"/>
    </location>
</feature>
<proteinExistence type="inferred from homology"/>
<dbReference type="Pfam" id="PF00069">
    <property type="entry name" value="Pkinase"/>
    <property type="match status" value="1"/>
</dbReference>
<comment type="catalytic activity">
    <reaction evidence="10">
        <text>L-threonyl-[protein] + ATP = O-phospho-L-threonyl-[protein] + ADP + H(+)</text>
        <dbReference type="Rhea" id="RHEA:46608"/>
        <dbReference type="Rhea" id="RHEA-COMP:11060"/>
        <dbReference type="Rhea" id="RHEA-COMP:11605"/>
        <dbReference type="ChEBI" id="CHEBI:15378"/>
        <dbReference type="ChEBI" id="CHEBI:30013"/>
        <dbReference type="ChEBI" id="CHEBI:30616"/>
        <dbReference type="ChEBI" id="CHEBI:61977"/>
        <dbReference type="ChEBI" id="CHEBI:456216"/>
        <dbReference type="EC" id="2.7.12.1"/>
    </reaction>
</comment>
<accession>A0A8B7P527</accession>
<dbReference type="KEGG" id="hazt:108677526"/>
<dbReference type="PANTHER" id="PTHR24058">
    <property type="entry name" value="DUAL SPECIFICITY PROTEIN KINASE"/>
    <property type="match status" value="1"/>
</dbReference>
<dbReference type="PROSITE" id="PS00107">
    <property type="entry name" value="PROTEIN_KINASE_ATP"/>
    <property type="match status" value="1"/>
</dbReference>
<feature type="compositionally biased region" description="Polar residues" evidence="13">
    <location>
        <begin position="700"/>
        <end position="723"/>
    </location>
</feature>
<name>A0A8B7P527_HYAAZ</name>
<dbReference type="CDD" id="cd14224">
    <property type="entry name" value="PKc_DYRK2_3"/>
    <property type="match status" value="1"/>
</dbReference>
<evidence type="ECO:0000256" key="2">
    <source>
        <dbReference type="ARBA" id="ARBA00013203"/>
    </source>
</evidence>
<feature type="region of interest" description="Disordered" evidence="13">
    <location>
        <begin position="635"/>
        <end position="723"/>
    </location>
</feature>
<dbReference type="GeneID" id="108677526"/>
<dbReference type="FunFam" id="1.10.510.10:FF:000112">
    <property type="entry name" value="Putative dual specificity tyrosine-phosphorylation-regulated kinase 2"/>
    <property type="match status" value="1"/>
</dbReference>
<dbReference type="GO" id="GO:0004674">
    <property type="term" value="F:protein serine/threonine kinase activity"/>
    <property type="evidence" value="ECO:0007669"/>
    <property type="project" value="UniProtKB-KW"/>
</dbReference>
<dbReference type="GO" id="GO:0005737">
    <property type="term" value="C:cytoplasm"/>
    <property type="evidence" value="ECO:0007669"/>
    <property type="project" value="TreeGrafter"/>
</dbReference>
<evidence type="ECO:0000256" key="11">
    <source>
        <dbReference type="ARBA" id="ARBA00051680"/>
    </source>
</evidence>
<sequence length="723" mass="79483">MCRAVQMHPTGAHSSSAMICASTDDHIGSVSSAAVGPFQSSFRRKISSEVHLTPSSDSLVTPTQEALASAVGALTCSPSMPLARAKSLLATLNPDAVITDTSLSNTSLNANSTSQNFLFDSRNATSSVSAASSAGGGIGSTSGLCGDNGGVFGDASLQGTALLPPLYQMPIIRTTTSSQFKQLFGENGNSNAEQPQQQQQQTQHNGTTNTSNRTNDTSLPVMRPSSVDSNSVKNGATRIKTYVATPDQVMKYYMNKLTPYEHKEIFTYSHIYFIGANAKKRPGVGDTNNPASSNYGYDDAQGSYIHIPHDHIQYRYEVLKVIGKGSFGQVLKAYDHKNHMHVALKIVRNEKRFHRQAQEEIRILEHLRKQDKDNTVNIIHMFDHFNFRCHTCITFELLSINLYELIKKNKFMGFSLQLVRKFAHSLLFCLDTLHKNKIIHCDMKPENVLLKQQGRSGIKVIDFGSSCYENQRVYSYIQSRFYRAPEVILGAKYGMSIDMWSLGCILCELLTGHPLLPGEDENDQLACIIELNGMPPAKLLEQSKRTKNFFNSKGHPRYCVTRTLVDGSVIVQGGHSRRGKPRGPPGTKSLQAALKGCTDPLFMDFIRRCLEWDPALRITPSMALKHSWLRRRLPKPPLDKNADSPSSSNTLRTTPSSSSSSRNSSSSTSKLNTIGSSATKLRATITDDASATLHPRHSHSLSQHVASAQHNATKLPHISNNGA</sequence>
<evidence type="ECO:0000313" key="15">
    <source>
        <dbReference type="Proteomes" id="UP000694843"/>
    </source>
</evidence>
<dbReference type="Gene3D" id="1.10.510.10">
    <property type="entry name" value="Transferase(Phosphotransferase) domain 1"/>
    <property type="match status" value="1"/>
</dbReference>
<evidence type="ECO:0000256" key="3">
    <source>
        <dbReference type="ARBA" id="ARBA00022527"/>
    </source>
</evidence>
<dbReference type="GO" id="GO:0005856">
    <property type="term" value="C:cytoskeleton"/>
    <property type="evidence" value="ECO:0007669"/>
    <property type="project" value="TreeGrafter"/>
</dbReference>
<feature type="binding site" evidence="12">
    <location>
        <position position="345"/>
    </location>
    <ligand>
        <name>ATP</name>
        <dbReference type="ChEBI" id="CHEBI:30616"/>
    </ligand>
</feature>
<dbReference type="PROSITE" id="PS00108">
    <property type="entry name" value="PROTEIN_KINASE_ST"/>
    <property type="match status" value="1"/>
</dbReference>
<evidence type="ECO:0000256" key="1">
    <source>
        <dbReference type="ARBA" id="ARBA00008867"/>
    </source>
</evidence>
<dbReference type="PANTHER" id="PTHR24058:SF112">
    <property type="entry name" value="DUAL SPECIFICITY TYROSINE-PHOSPHORYLATION-REGULATED KINASE 3 HOMOLOG-RELATED"/>
    <property type="match status" value="1"/>
</dbReference>
<dbReference type="Proteomes" id="UP000694843">
    <property type="component" value="Unplaced"/>
</dbReference>
<dbReference type="GO" id="GO:0004712">
    <property type="term" value="F:protein serine/threonine/tyrosine kinase activity"/>
    <property type="evidence" value="ECO:0007669"/>
    <property type="project" value="UniProtKB-EC"/>
</dbReference>
<organism evidence="15 16">
    <name type="scientific">Hyalella azteca</name>
    <name type="common">Amphipod</name>
    <dbReference type="NCBI Taxonomy" id="294128"/>
    <lineage>
        <taxon>Eukaryota</taxon>
        <taxon>Metazoa</taxon>
        <taxon>Ecdysozoa</taxon>
        <taxon>Arthropoda</taxon>
        <taxon>Crustacea</taxon>
        <taxon>Multicrustacea</taxon>
        <taxon>Malacostraca</taxon>
        <taxon>Eumalacostraca</taxon>
        <taxon>Peracarida</taxon>
        <taxon>Amphipoda</taxon>
        <taxon>Senticaudata</taxon>
        <taxon>Talitrida</taxon>
        <taxon>Talitroidea</taxon>
        <taxon>Hyalellidae</taxon>
        <taxon>Hyalella</taxon>
    </lineage>
</organism>
<keyword evidence="4" id="KW-0597">Phosphoprotein</keyword>
<dbReference type="InterPro" id="IPR000719">
    <property type="entry name" value="Prot_kinase_dom"/>
</dbReference>
<dbReference type="Gene3D" id="3.30.10.30">
    <property type="entry name" value="DYRK"/>
    <property type="match status" value="1"/>
</dbReference>
<dbReference type="InterPro" id="IPR008271">
    <property type="entry name" value="Ser/Thr_kinase_AS"/>
</dbReference>
<dbReference type="InterPro" id="IPR011009">
    <property type="entry name" value="Kinase-like_dom_sf"/>
</dbReference>
<evidence type="ECO:0000256" key="8">
    <source>
        <dbReference type="ARBA" id="ARBA00022840"/>
    </source>
</evidence>
<evidence type="ECO:0000256" key="4">
    <source>
        <dbReference type="ARBA" id="ARBA00022553"/>
    </source>
</evidence>
<evidence type="ECO:0000256" key="13">
    <source>
        <dbReference type="SAM" id="MobiDB-lite"/>
    </source>
</evidence>
<dbReference type="GO" id="GO:0005524">
    <property type="term" value="F:ATP binding"/>
    <property type="evidence" value="ECO:0007669"/>
    <property type="project" value="UniProtKB-UniRule"/>
</dbReference>
<evidence type="ECO:0000256" key="9">
    <source>
        <dbReference type="ARBA" id="ARBA00049003"/>
    </source>
</evidence>
<evidence type="ECO:0000256" key="10">
    <source>
        <dbReference type="ARBA" id="ARBA00049308"/>
    </source>
</evidence>
<dbReference type="InterPro" id="IPR050494">
    <property type="entry name" value="Ser_Thr_dual-spec_kinase"/>
</dbReference>
<keyword evidence="6 12" id="KW-0547">Nucleotide-binding</keyword>
<evidence type="ECO:0000256" key="6">
    <source>
        <dbReference type="ARBA" id="ARBA00022741"/>
    </source>
</evidence>
<protein>
    <recommendedName>
        <fullName evidence="2">dual-specificity kinase</fullName>
        <ecNumber evidence="2">2.7.12.1</ecNumber>
    </recommendedName>
</protein>
<keyword evidence="8 12" id="KW-0067">ATP-binding</keyword>
<reference evidence="16" key="1">
    <citation type="submission" date="2025-08" db="UniProtKB">
        <authorList>
            <consortium name="RefSeq"/>
        </authorList>
    </citation>
    <scope>IDENTIFICATION</scope>
    <source>
        <tissue evidence="16">Whole organism</tissue>
    </source>
</reference>
<feature type="compositionally biased region" description="Polar residues" evidence="13">
    <location>
        <begin position="670"/>
        <end position="679"/>
    </location>
</feature>
<keyword evidence="5" id="KW-0808">Transferase</keyword>
<feature type="compositionally biased region" description="Low complexity" evidence="13">
    <location>
        <begin position="194"/>
        <end position="217"/>
    </location>
</feature>
<keyword evidence="3" id="KW-0723">Serine/threonine-protein kinase</keyword>
<comment type="catalytic activity">
    <reaction evidence="9">
        <text>L-seryl-[protein] + ATP = O-phospho-L-seryl-[protein] + ADP + H(+)</text>
        <dbReference type="Rhea" id="RHEA:17989"/>
        <dbReference type="Rhea" id="RHEA-COMP:9863"/>
        <dbReference type="Rhea" id="RHEA-COMP:11604"/>
        <dbReference type="ChEBI" id="CHEBI:15378"/>
        <dbReference type="ChEBI" id="CHEBI:29999"/>
        <dbReference type="ChEBI" id="CHEBI:30616"/>
        <dbReference type="ChEBI" id="CHEBI:83421"/>
        <dbReference type="ChEBI" id="CHEBI:456216"/>
        <dbReference type="EC" id="2.7.12.1"/>
    </reaction>
</comment>
<evidence type="ECO:0000256" key="7">
    <source>
        <dbReference type="ARBA" id="ARBA00022777"/>
    </source>
</evidence>
<dbReference type="SUPFAM" id="SSF56112">
    <property type="entry name" value="Protein kinase-like (PK-like)"/>
    <property type="match status" value="1"/>
</dbReference>
<evidence type="ECO:0000256" key="5">
    <source>
        <dbReference type="ARBA" id="ARBA00022679"/>
    </source>
</evidence>
<dbReference type="InterPro" id="IPR042521">
    <property type="entry name" value="DYRK"/>
</dbReference>
<feature type="compositionally biased region" description="Low complexity" evidence="13">
    <location>
        <begin position="644"/>
        <end position="669"/>
    </location>
</feature>
<keyword evidence="7 16" id="KW-0418">Kinase</keyword>
<dbReference type="RefSeq" id="XP_018021244.1">
    <property type="nucleotide sequence ID" value="XM_018165755.2"/>
</dbReference>
<dbReference type="SMART" id="SM00220">
    <property type="entry name" value="S_TKc"/>
    <property type="match status" value="1"/>
</dbReference>
<dbReference type="PROSITE" id="PS50011">
    <property type="entry name" value="PROTEIN_KINASE_DOM"/>
    <property type="match status" value="1"/>
</dbReference>
<dbReference type="FunFam" id="3.30.200.20:FF:000127">
    <property type="entry name" value="Putative dual specificity tyrosine-phosphorylation-regulated kinase 2"/>
    <property type="match status" value="1"/>
</dbReference>
<gene>
    <name evidence="16" type="primary">LOC108677526</name>
</gene>
<comment type="catalytic activity">
    <reaction evidence="11">
        <text>L-tyrosyl-[protein] + ATP = O-phospho-L-tyrosyl-[protein] + ADP + H(+)</text>
        <dbReference type="Rhea" id="RHEA:10596"/>
        <dbReference type="Rhea" id="RHEA-COMP:10136"/>
        <dbReference type="Rhea" id="RHEA-COMP:20101"/>
        <dbReference type="ChEBI" id="CHEBI:15378"/>
        <dbReference type="ChEBI" id="CHEBI:30616"/>
        <dbReference type="ChEBI" id="CHEBI:46858"/>
        <dbReference type="ChEBI" id="CHEBI:61978"/>
        <dbReference type="ChEBI" id="CHEBI:456216"/>
        <dbReference type="EC" id="2.7.12.1"/>
    </reaction>
</comment>
<evidence type="ECO:0000259" key="14">
    <source>
        <dbReference type="PROSITE" id="PS50011"/>
    </source>
</evidence>
<feature type="compositionally biased region" description="Polar residues" evidence="13">
    <location>
        <begin position="183"/>
        <end position="193"/>
    </location>
</feature>
<dbReference type="GO" id="GO:0005634">
    <property type="term" value="C:nucleus"/>
    <property type="evidence" value="ECO:0007669"/>
    <property type="project" value="TreeGrafter"/>
</dbReference>
<dbReference type="AlphaFoldDB" id="A0A8B7P527"/>
<feature type="region of interest" description="Disordered" evidence="13">
    <location>
        <begin position="183"/>
        <end position="233"/>
    </location>
</feature>
<evidence type="ECO:0000313" key="16">
    <source>
        <dbReference type="RefSeq" id="XP_018021244.1"/>
    </source>
</evidence>
<dbReference type="Gene3D" id="3.30.200.20">
    <property type="entry name" value="Phosphorylase Kinase, domain 1"/>
    <property type="match status" value="1"/>
</dbReference>
<dbReference type="OrthoDB" id="9332038at2759"/>